<name>A0A9P0B3Q3_BRAAE</name>
<dbReference type="PROSITE" id="PS50020">
    <property type="entry name" value="WW_DOMAIN_2"/>
    <property type="match status" value="1"/>
</dbReference>
<organism evidence="10 11">
    <name type="scientific">Brassicogethes aeneus</name>
    <name type="common">Rape pollen beetle</name>
    <name type="synonym">Meligethes aeneus</name>
    <dbReference type="NCBI Taxonomy" id="1431903"/>
    <lineage>
        <taxon>Eukaryota</taxon>
        <taxon>Metazoa</taxon>
        <taxon>Ecdysozoa</taxon>
        <taxon>Arthropoda</taxon>
        <taxon>Hexapoda</taxon>
        <taxon>Insecta</taxon>
        <taxon>Pterygota</taxon>
        <taxon>Neoptera</taxon>
        <taxon>Endopterygota</taxon>
        <taxon>Coleoptera</taxon>
        <taxon>Polyphaga</taxon>
        <taxon>Cucujiformia</taxon>
        <taxon>Nitidulidae</taxon>
        <taxon>Meligethinae</taxon>
        <taxon>Brassicogethes</taxon>
    </lineage>
</organism>
<keyword evidence="5" id="KW-0539">Nucleus</keyword>
<evidence type="ECO:0000256" key="6">
    <source>
        <dbReference type="SAM" id="Coils"/>
    </source>
</evidence>
<dbReference type="PROSITE" id="PS50171">
    <property type="entry name" value="ZF_MATRIN"/>
    <property type="match status" value="1"/>
</dbReference>
<evidence type="ECO:0000259" key="8">
    <source>
        <dbReference type="PROSITE" id="PS50020"/>
    </source>
</evidence>
<dbReference type="InterPro" id="IPR013085">
    <property type="entry name" value="U1-CZ_Znf_C2H2"/>
</dbReference>
<keyword evidence="11" id="KW-1185">Reference proteome</keyword>
<keyword evidence="3" id="KW-0863">Zinc-finger</keyword>
<dbReference type="SUPFAM" id="SSF57667">
    <property type="entry name" value="beta-beta-alpha zinc fingers"/>
    <property type="match status" value="1"/>
</dbReference>
<protein>
    <recommendedName>
        <fullName evidence="12">WW domain-binding protein 4</fullName>
    </recommendedName>
</protein>
<reference evidence="10" key="1">
    <citation type="submission" date="2021-12" db="EMBL/GenBank/DDBJ databases">
        <authorList>
            <person name="King R."/>
        </authorList>
    </citation>
    <scope>NUCLEOTIDE SEQUENCE</scope>
</reference>
<accession>A0A9P0B3Q3</accession>
<evidence type="ECO:0000313" key="11">
    <source>
        <dbReference type="Proteomes" id="UP001154078"/>
    </source>
</evidence>
<dbReference type="PANTHER" id="PTHR13173">
    <property type="entry name" value="WW DOMAIN BINDING PROTEIN 4"/>
    <property type="match status" value="1"/>
</dbReference>
<dbReference type="InterPro" id="IPR036020">
    <property type="entry name" value="WW_dom_sf"/>
</dbReference>
<sequence>RADYWKSNDRKYCDYCKCWITDNKPSVEFHEKGRKHQENVKRRLNQITRNSAKAQRESEKVDSQMRQMEALALAAYRKDVANNADMTSVAINNKLKEDNLAISSGSKKVWKEAKSKDGNFYYWNVLTNETKWEKPEEGYCSIEEQDKEKYDEGSKQLRALEKQRQREGLMRLQQQKRADDEERAKKAREKLKERAVKNDEPEPVYGPIIEPGKNDPYGKWHTVKESAPLELDLPPQNDYYVPVIEVEPEPVVKEFKEKTVSSLEGGETSFKKRKIPGGAKRNTRQRVDDD</sequence>
<dbReference type="AlphaFoldDB" id="A0A9P0B3Q3"/>
<feature type="compositionally biased region" description="Basic and acidic residues" evidence="7">
    <location>
        <begin position="176"/>
        <end position="200"/>
    </location>
</feature>
<dbReference type="GO" id="GO:0003723">
    <property type="term" value="F:RNA binding"/>
    <property type="evidence" value="ECO:0007669"/>
    <property type="project" value="TreeGrafter"/>
</dbReference>
<dbReference type="SMART" id="SM00451">
    <property type="entry name" value="ZnF_U1"/>
    <property type="match status" value="1"/>
</dbReference>
<keyword evidence="2" id="KW-0479">Metal-binding</keyword>
<dbReference type="InterPro" id="IPR000690">
    <property type="entry name" value="Matrin/U1-C_Znf_C2H2"/>
</dbReference>
<dbReference type="GO" id="GO:0000398">
    <property type="term" value="P:mRNA splicing, via spliceosome"/>
    <property type="evidence" value="ECO:0007669"/>
    <property type="project" value="InterPro"/>
</dbReference>
<gene>
    <name evidence="10" type="ORF">MELIAE_LOCUS6159</name>
</gene>
<feature type="region of interest" description="Disordered" evidence="7">
    <location>
        <begin position="257"/>
        <end position="290"/>
    </location>
</feature>
<dbReference type="GO" id="GO:0071011">
    <property type="term" value="C:precatalytic spliceosome"/>
    <property type="evidence" value="ECO:0007669"/>
    <property type="project" value="TreeGrafter"/>
</dbReference>
<dbReference type="GO" id="GO:0008270">
    <property type="term" value="F:zinc ion binding"/>
    <property type="evidence" value="ECO:0007669"/>
    <property type="project" value="UniProtKB-KW"/>
</dbReference>
<proteinExistence type="predicted"/>
<dbReference type="InterPro" id="IPR003604">
    <property type="entry name" value="Matrin/U1-like-C_Znf_C2H2"/>
</dbReference>
<dbReference type="InterPro" id="IPR036236">
    <property type="entry name" value="Znf_C2H2_sf"/>
</dbReference>
<evidence type="ECO:0000259" key="9">
    <source>
        <dbReference type="PROSITE" id="PS50171"/>
    </source>
</evidence>
<dbReference type="Pfam" id="PF06220">
    <property type="entry name" value="zf-U1"/>
    <property type="match status" value="1"/>
</dbReference>
<dbReference type="PANTHER" id="PTHR13173:SF10">
    <property type="entry name" value="WW DOMAIN-BINDING PROTEIN 4"/>
    <property type="match status" value="1"/>
</dbReference>
<dbReference type="InterPro" id="IPR001202">
    <property type="entry name" value="WW_dom"/>
</dbReference>
<evidence type="ECO:0000256" key="4">
    <source>
        <dbReference type="ARBA" id="ARBA00022833"/>
    </source>
</evidence>
<dbReference type="SUPFAM" id="SSF51045">
    <property type="entry name" value="WW domain"/>
    <property type="match status" value="1"/>
</dbReference>
<dbReference type="Proteomes" id="UP001154078">
    <property type="component" value="Chromosome 4"/>
</dbReference>
<dbReference type="Gene3D" id="3.30.160.60">
    <property type="entry name" value="Classic Zinc Finger"/>
    <property type="match status" value="1"/>
</dbReference>
<dbReference type="Gene3D" id="2.20.70.10">
    <property type="match status" value="1"/>
</dbReference>
<keyword evidence="4" id="KW-0862">Zinc</keyword>
<comment type="subcellular location">
    <subcellularLocation>
        <location evidence="1">Nucleus</location>
    </subcellularLocation>
</comment>
<keyword evidence="6" id="KW-0175">Coiled coil</keyword>
<evidence type="ECO:0000256" key="1">
    <source>
        <dbReference type="ARBA" id="ARBA00004123"/>
    </source>
</evidence>
<feature type="coiled-coil region" evidence="6">
    <location>
        <begin position="37"/>
        <end position="71"/>
    </location>
</feature>
<evidence type="ECO:0008006" key="12">
    <source>
        <dbReference type="Google" id="ProtNLM"/>
    </source>
</evidence>
<dbReference type="CDD" id="cd00201">
    <property type="entry name" value="WW"/>
    <property type="match status" value="1"/>
</dbReference>
<feature type="region of interest" description="Disordered" evidence="7">
    <location>
        <begin position="164"/>
        <end position="216"/>
    </location>
</feature>
<evidence type="ECO:0000256" key="7">
    <source>
        <dbReference type="SAM" id="MobiDB-lite"/>
    </source>
</evidence>
<evidence type="ECO:0000256" key="5">
    <source>
        <dbReference type="ARBA" id="ARBA00023242"/>
    </source>
</evidence>
<evidence type="ECO:0000256" key="3">
    <source>
        <dbReference type="ARBA" id="ARBA00022771"/>
    </source>
</evidence>
<feature type="non-terminal residue" evidence="10">
    <location>
        <position position="1"/>
    </location>
</feature>
<dbReference type="EMBL" id="OV121135">
    <property type="protein sequence ID" value="CAH0554614.1"/>
    <property type="molecule type" value="Genomic_DNA"/>
</dbReference>
<feature type="domain" description="Matrin-type" evidence="9">
    <location>
        <begin position="11"/>
        <end position="42"/>
    </location>
</feature>
<evidence type="ECO:0000313" key="10">
    <source>
        <dbReference type="EMBL" id="CAH0554614.1"/>
    </source>
</evidence>
<feature type="domain" description="WW" evidence="8">
    <location>
        <begin position="110"/>
        <end position="137"/>
    </location>
</feature>
<dbReference type="OrthoDB" id="191651at2759"/>
<dbReference type="InterPro" id="IPR040023">
    <property type="entry name" value="WBP4"/>
</dbReference>
<dbReference type="SMART" id="SM00456">
    <property type="entry name" value="WW"/>
    <property type="match status" value="1"/>
</dbReference>
<evidence type="ECO:0000256" key="2">
    <source>
        <dbReference type="ARBA" id="ARBA00022723"/>
    </source>
</evidence>
<dbReference type="Pfam" id="PF00397">
    <property type="entry name" value="WW"/>
    <property type="match status" value="1"/>
</dbReference>